<evidence type="ECO:0000256" key="2">
    <source>
        <dbReference type="ARBA" id="ARBA00008095"/>
    </source>
</evidence>
<dbReference type="InterPro" id="IPR002035">
    <property type="entry name" value="VWF_A"/>
</dbReference>
<dbReference type="Pfam" id="PF05587">
    <property type="entry name" value="Anth_Ig"/>
    <property type="match status" value="1"/>
</dbReference>
<dbReference type="FunFam" id="3.40.50.410:FF:000024">
    <property type="entry name" value="Anthrax toxin receptor"/>
    <property type="match status" value="1"/>
</dbReference>
<evidence type="ECO:0000256" key="9">
    <source>
        <dbReference type="SAM" id="Phobius"/>
    </source>
</evidence>
<evidence type="ECO:0000256" key="5">
    <source>
        <dbReference type="ARBA" id="ARBA00022729"/>
    </source>
</evidence>
<accession>A0A2R8MZ34</accession>
<dbReference type="GO" id="GO:0004888">
    <property type="term" value="F:transmembrane signaling receptor activity"/>
    <property type="evidence" value="ECO:0007669"/>
    <property type="project" value="TreeGrafter"/>
</dbReference>
<evidence type="ECO:0000256" key="8">
    <source>
        <dbReference type="SAM" id="MobiDB-lite"/>
    </source>
</evidence>
<evidence type="ECO:0000256" key="1">
    <source>
        <dbReference type="ARBA" id="ARBA00004479"/>
    </source>
</evidence>
<dbReference type="CTD" id="195977"/>
<reference evidence="11" key="1">
    <citation type="submission" date="2009-03" db="EMBL/GenBank/DDBJ databases">
        <authorList>
            <person name="Warren W."/>
            <person name="Ye L."/>
            <person name="Minx P."/>
            <person name="Worley K."/>
            <person name="Gibbs R."/>
            <person name="Wilson R.K."/>
        </authorList>
    </citation>
    <scope>NUCLEOTIDE SEQUENCE [LARGE SCALE GENOMIC DNA]</scope>
</reference>
<name>A0A2R8MZ34_CALJA</name>
<feature type="compositionally biased region" description="Pro residues" evidence="8">
    <location>
        <begin position="424"/>
        <end position="440"/>
    </location>
</feature>
<evidence type="ECO:0000256" key="4">
    <source>
        <dbReference type="ARBA" id="ARBA00022723"/>
    </source>
</evidence>
<dbReference type="SMART" id="SM00327">
    <property type="entry name" value="VWA"/>
    <property type="match status" value="1"/>
</dbReference>
<dbReference type="GeneID" id="103796653"/>
<dbReference type="PANTHER" id="PTHR16059">
    <property type="entry name" value="ANTHRAX TOXIN RECEPTOR"/>
    <property type="match status" value="1"/>
</dbReference>
<keyword evidence="7 9" id="KW-0472">Membrane</keyword>
<dbReference type="AlphaFoldDB" id="A0A2R8MZ34"/>
<dbReference type="PANTHER" id="PTHR16059:SF16">
    <property type="entry name" value="ANTHRAX TOXIN RECEPTOR-LIKE"/>
    <property type="match status" value="1"/>
</dbReference>
<feature type="domain" description="VWFA" evidence="10">
    <location>
        <begin position="102"/>
        <end position="273"/>
    </location>
</feature>
<dbReference type="OrthoDB" id="9634661at2759"/>
<proteinExistence type="inferred from homology"/>
<dbReference type="PROSITE" id="PS50234">
    <property type="entry name" value="VWFA"/>
    <property type="match status" value="1"/>
</dbReference>
<keyword evidence="4" id="KW-0479">Metal-binding</keyword>
<evidence type="ECO:0000313" key="11">
    <source>
        <dbReference type="Ensembl" id="ENSCJAP00000067095.3"/>
    </source>
</evidence>
<gene>
    <name evidence="11" type="primary">ANTXRL</name>
</gene>
<keyword evidence="5" id="KW-0732">Signal</keyword>
<comment type="similarity">
    <text evidence="2">Belongs to the ATR family.</text>
</comment>
<dbReference type="KEGG" id="cjc:103796653"/>
<keyword evidence="6 9" id="KW-1133">Transmembrane helix</keyword>
<dbReference type="SUPFAM" id="SSF53300">
    <property type="entry name" value="vWA-like"/>
    <property type="match status" value="1"/>
</dbReference>
<dbReference type="Pfam" id="PF00092">
    <property type="entry name" value="VWA"/>
    <property type="match status" value="1"/>
</dbReference>
<evidence type="ECO:0000256" key="6">
    <source>
        <dbReference type="ARBA" id="ARBA00022989"/>
    </source>
</evidence>
<dbReference type="GO" id="GO:0009986">
    <property type="term" value="C:cell surface"/>
    <property type="evidence" value="ECO:0007669"/>
    <property type="project" value="TreeGrafter"/>
</dbReference>
<dbReference type="GeneTree" id="ENSGT00940000157727"/>
<sequence length="635" mass="70442">MLSLSGPSHRDPRVSCGHRDGQIMGSHNPRGPCFLLFLLLLLLLPLPPFRAGRLQYHGPGWRVFNRLALGSRRTHHRSGLGSGPHWRQGQKGEGHKCKGSFDLYFILDKSGSVDNNWIDLYLWVEETVKRFQSPSIRISFVTYSTDGDTVLALTSESKRIKEGLQRLEKIVPEGHTYMQAGFRKVIRQMEMNNYGNNKVTSMIIAMTDGELVTFAFQDTVREAEKARKLGANIYTLGVADYNLDQITAIADSPDNVFAVDNGFKALKSTIDSLTSKVCIDVTSVEPPTACVGEPYEVLIHGNGFQNMKKPNEVICRFIFTLSNVIDEQPIQINQNSMTCPGPKLEKPGEKFLIEVSLNNGVSFFKSNVSVTGTKCGFFSNWLYFLPLLLLPLLLCCLWLLCRRKTVKEPAPVQKPEEEPEPEKPPPSPSTPPAPPPPPPPPPGNTCPTVIVCCSGCQGVCGMRGIKGNLNTFGDLCHPNCSQVPWMWCQHRDQGRCLSLALAQSQCTQAPCCPEICFPFSQECLPPPQAPYSPKICLRHSQECLALKQAPCSPRMCLRHSGEYFSQTQTLCKPKSCLQPSRKCLPLICSSRCGHLPARCSRTRSRTPSRMLPLLPPLFGHTAQPALSLPPSEPNF</sequence>
<dbReference type="Proteomes" id="UP000008225">
    <property type="component" value="Chromosome 12"/>
</dbReference>
<dbReference type="Gene3D" id="3.40.50.410">
    <property type="entry name" value="von Willebrand factor, type A domain"/>
    <property type="match status" value="1"/>
</dbReference>
<keyword evidence="3 9" id="KW-0812">Transmembrane</keyword>
<evidence type="ECO:0000313" key="12">
    <source>
        <dbReference type="Proteomes" id="UP000008225"/>
    </source>
</evidence>
<organism evidence="11 12">
    <name type="scientific">Callithrix jacchus</name>
    <name type="common">White-tufted-ear marmoset</name>
    <name type="synonym">Simia Jacchus</name>
    <dbReference type="NCBI Taxonomy" id="9483"/>
    <lineage>
        <taxon>Eukaryota</taxon>
        <taxon>Metazoa</taxon>
        <taxon>Chordata</taxon>
        <taxon>Craniata</taxon>
        <taxon>Vertebrata</taxon>
        <taxon>Euteleostomi</taxon>
        <taxon>Mammalia</taxon>
        <taxon>Eutheria</taxon>
        <taxon>Euarchontoglires</taxon>
        <taxon>Primates</taxon>
        <taxon>Haplorrhini</taxon>
        <taxon>Platyrrhini</taxon>
        <taxon>Cebidae</taxon>
        <taxon>Callitrichinae</taxon>
        <taxon>Callithrix</taxon>
        <taxon>Callithrix</taxon>
    </lineage>
</organism>
<dbReference type="Ensembl" id="ENSCJAT00000085505.3">
    <property type="protein sequence ID" value="ENSCJAP00000067095.3"/>
    <property type="gene ID" value="ENSCJAG00000044868.3"/>
</dbReference>
<evidence type="ECO:0000256" key="7">
    <source>
        <dbReference type="ARBA" id="ARBA00023136"/>
    </source>
</evidence>
<dbReference type="GO" id="GO:0046872">
    <property type="term" value="F:metal ion binding"/>
    <property type="evidence" value="ECO:0007669"/>
    <property type="project" value="UniProtKB-KW"/>
</dbReference>
<comment type="subcellular location">
    <subcellularLocation>
        <location evidence="1">Membrane</location>
        <topology evidence="1">Single-pass type I membrane protein</topology>
    </subcellularLocation>
</comment>
<evidence type="ECO:0000259" key="10">
    <source>
        <dbReference type="PROSITE" id="PS50234"/>
    </source>
</evidence>
<dbReference type="GO" id="GO:0005886">
    <property type="term" value="C:plasma membrane"/>
    <property type="evidence" value="ECO:0007669"/>
    <property type="project" value="TreeGrafter"/>
</dbReference>
<evidence type="ECO:0000256" key="3">
    <source>
        <dbReference type="ARBA" id="ARBA00022692"/>
    </source>
</evidence>
<keyword evidence="12" id="KW-1185">Reference proteome</keyword>
<dbReference type="RefSeq" id="XP_035123669.1">
    <property type="nucleotide sequence ID" value="XM_035267778.2"/>
</dbReference>
<reference evidence="11" key="2">
    <citation type="submission" date="2025-08" db="UniProtKB">
        <authorList>
            <consortium name="Ensembl"/>
        </authorList>
    </citation>
    <scope>IDENTIFICATION</scope>
</reference>
<reference evidence="11" key="3">
    <citation type="submission" date="2025-09" db="UniProtKB">
        <authorList>
            <consortium name="Ensembl"/>
        </authorList>
    </citation>
    <scope>IDENTIFICATION</scope>
</reference>
<protein>
    <submittedName>
        <fullName evidence="11">ANTXR like</fullName>
    </submittedName>
</protein>
<dbReference type="OMA" id="LLLCCTW"/>
<feature type="region of interest" description="Disordered" evidence="8">
    <location>
        <begin position="410"/>
        <end position="440"/>
    </location>
</feature>
<dbReference type="InterPro" id="IPR036465">
    <property type="entry name" value="vWFA_dom_sf"/>
</dbReference>
<feature type="transmembrane region" description="Helical" evidence="9">
    <location>
        <begin position="381"/>
        <end position="401"/>
    </location>
</feature>
<dbReference type="InterPro" id="IPR008400">
    <property type="entry name" value="Anthrax_toxin_rcpt_extracel"/>
</dbReference>